<reference evidence="1" key="2">
    <citation type="submission" date="2020-09" db="EMBL/GenBank/DDBJ databases">
        <authorList>
            <person name="Sun Q."/>
            <person name="Ohkuma M."/>
        </authorList>
    </citation>
    <scope>NUCLEOTIDE SEQUENCE</scope>
    <source>
        <strain evidence="1">JCM 4956</strain>
    </source>
</reference>
<sequence>MLAAGLAVDSDAAETAVAPARLPAASPMTAAALANVLVTTGRMVVLMAFSPLQGGMGNWFLHGAADTAPLLRVE</sequence>
<gene>
    <name evidence="1" type="ORF">GCM10010515_55910</name>
</gene>
<accession>A0A918U294</accession>
<evidence type="ECO:0000313" key="1">
    <source>
        <dbReference type="EMBL" id="GGX81150.1"/>
    </source>
</evidence>
<organism evidence="1 2">
    <name type="scientific">Streptomyces fructofermentans</name>
    <dbReference type="NCBI Taxonomy" id="152141"/>
    <lineage>
        <taxon>Bacteria</taxon>
        <taxon>Bacillati</taxon>
        <taxon>Actinomycetota</taxon>
        <taxon>Actinomycetes</taxon>
        <taxon>Kitasatosporales</taxon>
        <taxon>Streptomycetaceae</taxon>
        <taxon>Streptomyces</taxon>
    </lineage>
</organism>
<protein>
    <submittedName>
        <fullName evidence="1">Uncharacterized protein</fullName>
    </submittedName>
</protein>
<comment type="caution">
    <text evidence="1">The sequence shown here is derived from an EMBL/GenBank/DDBJ whole genome shotgun (WGS) entry which is preliminary data.</text>
</comment>
<proteinExistence type="predicted"/>
<evidence type="ECO:0000313" key="2">
    <source>
        <dbReference type="Proteomes" id="UP000645555"/>
    </source>
</evidence>
<name>A0A918U294_9ACTN</name>
<dbReference type="EMBL" id="BMWD01000023">
    <property type="protein sequence ID" value="GGX81150.1"/>
    <property type="molecule type" value="Genomic_DNA"/>
</dbReference>
<keyword evidence="2" id="KW-1185">Reference proteome</keyword>
<reference evidence="1" key="1">
    <citation type="journal article" date="2014" name="Int. J. Syst. Evol. Microbiol.">
        <title>Complete genome sequence of Corynebacterium casei LMG S-19264T (=DSM 44701T), isolated from a smear-ripened cheese.</title>
        <authorList>
            <consortium name="US DOE Joint Genome Institute (JGI-PGF)"/>
            <person name="Walter F."/>
            <person name="Albersmeier A."/>
            <person name="Kalinowski J."/>
            <person name="Ruckert C."/>
        </authorList>
    </citation>
    <scope>NUCLEOTIDE SEQUENCE</scope>
    <source>
        <strain evidence="1">JCM 4956</strain>
    </source>
</reference>
<dbReference type="Proteomes" id="UP000645555">
    <property type="component" value="Unassembled WGS sequence"/>
</dbReference>
<dbReference type="AlphaFoldDB" id="A0A918U294"/>